<comment type="caution">
    <text evidence="3">The sequence shown here is derived from an EMBL/GenBank/DDBJ whole genome shotgun (WGS) entry which is preliminary data.</text>
</comment>
<proteinExistence type="predicted"/>
<organism evidence="3 4">
    <name type="scientific">Winogradskyella flava</name>
    <dbReference type="NCBI Taxonomy" id="1884876"/>
    <lineage>
        <taxon>Bacteria</taxon>
        <taxon>Pseudomonadati</taxon>
        <taxon>Bacteroidota</taxon>
        <taxon>Flavobacteriia</taxon>
        <taxon>Flavobacteriales</taxon>
        <taxon>Flavobacteriaceae</taxon>
        <taxon>Winogradskyella</taxon>
    </lineage>
</organism>
<keyword evidence="1" id="KW-0129">CBS domain</keyword>
<dbReference type="InterPro" id="IPR014746">
    <property type="entry name" value="Gln_synth/guanido_kin_cat_dom"/>
</dbReference>
<dbReference type="Gene3D" id="3.10.580.10">
    <property type="entry name" value="CBS-domain"/>
    <property type="match status" value="1"/>
</dbReference>
<dbReference type="AlphaFoldDB" id="A0A842IR13"/>
<dbReference type="InterPro" id="IPR046342">
    <property type="entry name" value="CBS_dom_sf"/>
</dbReference>
<evidence type="ECO:0000313" key="3">
    <source>
        <dbReference type="EMBL" id="MBC2843907.1"/>
    </source>
</evidence>
<evidence type="ECO:0000256" key="1">
    <source>
        <dbReference type="PROSITE-ProRule" id="PRU00703"/>
    </source>
</evidence>
<dbReference type="SUPFAM" id="SSF55931">
    <property type="entry name" value="Glutamine synthetase/guanido kinase"/>
    <property type="match status" value="1"/>
</dbReference>
<dbReference type="InterPro" id="IPR006336">
    <property type="entry name" value="GCS2"/>
</dbReference>
<dbReference type="GO" id="GO:0016879">
    <property type="term" value="F:ligase activity, forming carbon-nitrogen bonds"/>
    <property type="evidence" value="ECO:0007669"/>
    <property type="project" value="TreeGrafter"/>
</dbReference>
<dbReference type="SUPFAM" id="SSF54631">
    <property type="entry name" value="CBS-domain pair"/>
    <property type="match status" value="1"/>
</dbReference>
<reference evidence="3" key="1">
    <citation type="submission" date="2020-08" db="EMBL/GenBank/DDBJ databases">
        <title>Winogradskyella ouciana sp. nov., isolated from the hadal seawater of the Mariana Trench.</title>
        <authorList>
            <person name="He X."/>
        </authorList>
    </citation>
    <scope>NUCLEOTIDE SEQUENCE [LARGE SCALE GENOMIC DNA]</scope>
    <source>
        <strain evidence="3">KCTC 52348</strain>
    </source>
</reference>
<keyword evidence="4" id="KW-1185">Reference proteome</keyword>
<protein>
    <submittedName>
        <fullName evidence="3">CBS domain-containing protein</fullName>
    </submittedName>
</protein>
<dbReference type="Pfam" id="PF00571">
    <property type="entry name" value="CBS"/>
    <property type="match status" value="2"/>
</dbReference>
<dbReference type="Proteomes" id="UP000533900">
    <property type="component" value="Unassembled WGS sequence"/>
</dbReference>
<dbReference type="PROSITE" id="PS51371">
    <property type="entry name" value="CBS"/>
    <property type="match status" value="2"/>
</dbReference>
<evidence type="ECO:0000313" key="4">
    <source>
        <dbReference type="Proteomes" id="UP000533900"/>
    </source>
</evidence>
<evidence type="ECO:0000259" key="2">
    <source>
        <dbReference type="PROSITE" id="PS51371"/>
    </source>
</evidence>
<name>A0A842IR13_9FLAO</name>
<dbReference type="PANTHER" id="PTHR36510">
    <property type="entry name" value="GLUTAMATE--CYSTEINE LIGASE 2-RELATED"/>
    <property type="match status" value="1"/>
</dbReference>
<dbReference type="InterPro" id="IPR000644">
    <property type="entry name" value="CBS_dom"/>
</dbReference>
<dbReference type="Pfam" id="PF04107">
    <property type="entry name" value="GCS2"/>
    <property type="match status" value="1"/>
</dbReference>
<feature type="domain" description="CBS" evidence="2">
    <location>
        <begin position="569"/>
        <end position="614"/>
    </location>
</feature>
<dbReference type="Gene3D" id="3.30.590.20">
    <property type="match status" value="1"/>
</dbReference>
<accession>A0A842IR13</accession>
<dbReference type="RefSeq" id="WP_185787615.1">
    <property type="nucleotide sequence ID" value="NZ_JACLCP010000001.1"/>
</dbReference>
<dbReference type="InterPro" id="IPR050141">
    <property type="entry name" value="GCL_type2/YbdK_subfam"/>
</dbReference>
<feature type="domain" description="CBS" evidence="2">
    <location>
        <begin position="507"/>
        <end position="563"/>
    </location>
</feature>
<dbReference type="SMART" id="SM00116">
    <property type="entry name" value="CBS"/>
    <property type="match status" value="2"/>
</dbReference>
<dbReference type="EMBL" id="JACLCP010000001">
    <property type="protein sequence ID" value="MBC2843907.1"/>
    <property type="molecule type" value="Genomic_DNA"/>
</dbReference>
<sequence length="614" mass="70696">MGHLDVKQLKSPKDKALYIHHLIKDLKALDIMLEKGLIEKEPIRIGAEQEFCVVSKRLFPNNNSIDVLEAINDDHFTTEIGKYNLEINSDPLLLTKDCFSKLYKQLEALLDKGVEAAKTKGSKIILTGILPTLRLKHITEDYMTDKPRYHVLNNALKSSRRECFNIHIKGVDELNLIHDSVMLEACNTSFQTHLQIHPDEFVDKYNWAQTIAGPVLSSCANSPILFGRELWAETRIALFTQSIDTRTNSFIHNEKQSRVSFGADWENGIVTDIFRDNISRFRSLLTSDEHDDSIEKLQNGEIPKLRALQLHNGTVYKWNRVCYGVGEGKPHLRIECRYIPSGPTLLDEIANMVFWVGLMLGQPEQYEKIHEKMAFKDVKNNFFKAARNGMETQFNWNKKLISAKDLIIDELLPIAKAGLHKAQISVDDIDKYLSIIKKRAESHNGSQWMLNNYRNLQKTKTNFEALQNITAFMHKHQLKEQTVDEWDLFDPDDNLKIDISRIVKHNMNTKMLLVDQKDSLELVSNIMKWKNIHHLPVINKNKELTGLLTWTDLIKLGDKDLHLCVKDVMTRNLITISQEAPLEEAEELMRVHKINCLPVVRNKKLLGILTSNDL</sequence>
<gene>
    <name evidence="3" type="ORF">H7F21_02295</name>
</gene>
<dbReference type="PANTHER" id="PTHR36510:SF3">
    <property type="entry name" value="CONSERVED PROTEIN"/>
    <property type="match status" value="1"/>
</dbReference>